<name>A0A4Q4SRN8_9PLEO</name>
<feature type="compositionally biased region" description="Polar residues" evidence="1">
    <location>
        <begin position="46"/>
        <end position="70"/>
    </location>
</feature>
<keyword evidence="3" id="KW-1185">Reference proteome</keyword>
<evidence type="ECO:0000256" key="1">
    <source>
        <dbReference type="SAM" id="MobiDB-lite"/>
    </source>
</evidence>
<feature type="compositionally biased region" description="Low complexity" evidence="1">
    <location>
        <begin position="1"/>
        <end position="20"/>
    </location>
</feature>
<proteinExistence type="predicted"/>
<dbReference type="OrthoDB" id="3695301at2759"/>
<dbReference type="AlphaFoldDB" id="A0A4Q4SRN8"/>
<dbReference type="EMBL" id="PEJP01000002">
    <property type="protein sequence ID" value="RYO73016.1"/>
    <property type="molecule type" value="Genomic_DNA"/>
</dbReference>
<organism evidence="2 3">
    <name type="scientific">Alternaria arborescens</name>
    <dbReference type="NCBI Taxonomy" id="156630"/>
    <lineage>
        <taxon>Eukaryota</taxon>
        <taxon>Fungi</taxon>
        <taxon>Dikarya</taxon>
        <taxon>Ascomycota</taxon>
        <taxon>Pezizomycotina</taxon>
        <taxon>Dothideomycetes</taxon>
        <taxon>Pleosporomycetidae</taxon>
        <taxon>Pleosporales</taxon>
        <taxon>Pleosporineae</taxon>
        <taxon>Pleosporaceae</taxon>
        <taxon>Alternaria</taxon>
        <taxon>Alternaria sect. Alternaria</taxon>
    </lineage>
</organism>
<evidence type="ECO:0000313" key="3">
    <source>
        <dbReference type="Proteomes" id="UP000293823"/>
    </source>
</evidence>
<feature type="region of interest" description="Disordered" evidence="1">
    <location>
        <begin position="1"/>
        <end position="82"/>
    </location>
</feature>
<reference evidence="3" key="1">
    <citation type="journal article" date="2019" name="bioRxiv">
        <title>Genomics, evolutionary history and diagnostics of the Alternaria alternata species group including apple and Asian pear pathotypes.</title>
        <authorList>
            <person name="Armitage A.D."/>
            <person name="Cockerton H.M."/>
            <person name="Sreenivasaprasad S."/>
            <person name="Woodhall J.W."/>
            <person name="Lane C.R."/>
            <person name="Harrison R.J."/>
            <person name="Clarkson J.P."/>
        </authorList>
    </citation>
    <scope>NUCLEOTIDE SEQUENCE [LARGE SCALE GENOMIC DNA]</scope>
    <source>
        <strain evidence="3">RGR 97.0016</strain>
    </source>
</reference>
<evidence type="ECO:0000313" key="2">
    <source>
        <dbReference type="EMBL" id="RYO73016.1"/>
    </source>
</evidence>
<protein>
    <submittedName>
        <fullName evidence="2">Uncharacterized protein</fullName>
    </submittedName>
</protein>
<accession>A0A4Q4SRN8</accession>
<comment type="caution">
    <text evidence="2">The sequence shown here is derived from an EMBL/GenBank/DDBJ whole genome shotgun (WGS) entry which is preliminary data.</text>
</comment>
<dbReference type="Proteomes" id="UP000293823">
    <property type="component" value="Unassembled WGS sequence"/>
</dbReference>
<sequence length="142" mass="15611">MSSNNSAATTTPLHTSPSSPRLAPPSQSHIHFGATPHRSPVPRFPSSYSYSNKSYFPSQPQALGTQVTRQSSSSSSRKPAQNFVDMLTQEQLKSMSDLDKEEEARLAKSHREKLRKIGLGVSRFVGRLKKRGTSVEKGGKLK</sequence>
<gene>
    <name evidence="2" type="ORF">AA0113_g526</name>
</gene>